<gene>
    <name evidence="1" type="ORF">SAMN05421850_1381</name>
</gene>
<dbReference type="Pfam" id="PF14026">
    <property type="entry name" value="SCO4226-like"/>
    <property type="match status" value="1"/>
</dbReference>
<evidence type="ECO:0008006" key="3">
    <source>
        <dbReference type="Google" id="ProtNLM"/>
    </source>
</evidence>
<dbReference type="Proteomes" id="UP000199340">
    <property type="component" value="Unassembled WGS sequence"/>
</dbReference>
<dbReference type="EMBL" id="FNEB01000038">
    <property type="protein sequence ID" value="SDJ45520.1"/>
    <property type="molecule type" value="Genomic_DNA"/>
</dbReference>
<dbReference type="InterPro" id="IPR025336">
    <property type="entry name" value="SCO4226-like"/>
</dbReference>
<protein>
    <recommendedName>
        <fullName evidence="3">DUF4242 domain-containing protein</fullName>
    </recommendedName>
</protein>
<sequence>MSVFMVERDLKGISMDDLAGAQKAAIATAEKMSGAGEKISYIRSTFAPEDGRCMCLFEGE</sequence>
<evidence type="ECO:0000313" key="1">
    <source>
        <dbReference type="EMBL" id="SDJ45520.1"/>
    </source>
</evidence>
<proteinExistence type="predicted"/>
<name>A0A1G8TXS8_9RHOB</name>
<dbReference type="OrthoDB" id="9800027at2"/>
<evidence type="ECO:0000313" key="2">
    <source>
        <dbReference type="Proteomes" id="UP000199340"/>
    </source>
</evidence>
<feature type="non-terminal residue" evidence="1">
    <location>
        <position position="60"/>
    </location>
</feature>
<accession>A0A1G8TXS8</accession>
<organism evidence="1 2">
    <name type="scientific">Lutimaribacter saemankumensis</name>
    <dbReference type="NCBI Taxonomy" id="490829"/>
    <lineage>
        <taxon>Bacteria</taxon>
        <taxon>Pseudomonadati</taxon>
        <taxon>Pseudomonadota</taxon>
        <taxon>Alphaproteobacteria</taxon>
        <taxon>Rhodobacterales</taxon>
        <taxon>Roseobacteraceae</taxon>
        <taxon>Lutimaribacter</taxon>
    </lineage>
</organism>
<dbReference type="AlphaFoldDB" id="A0A1G8TXS8"/>
<dbReference type="RefSeq" id="WP_090030842.1">
    <property type="nucleotide sequence ID" value="NZ_FNEB01000038.1"/>
</dbReference>
<keyword evidence="2" id="KW-1185">Reference proteome</keyword>
<reference evidence="1 2" key="1">
    <citation type="submission" date="2016-10" db="EMBL/GenBank/DDBJ databases">
        <authorList>
            <person name="de Groot N.N."/>
        </authorList>
    </citation>
    <scope>NUCLEOTIDE SEQUENCE [LARGE SCALE GENOMIC DNA]</scope>
    <source>
        <strain evidence="1 2">DSM 28010</strain>
    </source>
</reference>